<reference evidence="1" key="1">
    <citation type="journal article" date="2012" name="Nature">
        <title>The tomato genome sequence provides insights into fleshy fruit evolution.</title>
        <authorList>
            <consortium name="Tomato Genome Consortium"/>
        </authorList>
    </citation>
    <scope>NUCLEOTIDE SEQUENCE [LARGE SCALE GENOMIC DNA]</scope>
    <source>
        <strain evidence="1">cv. Heinz 1706</strain>
    </source>
</reference>
<organism evidence="1">
    <name type="scientific">Solanum lycopersicum</name>
    <name type="common">Tomato</name>
    <name type="synonym">Lycopersicon esculentum</name>
    <dbReference type="NCBI Taxonomy" id="4081"/>
    <lineage>
        <taxon>Eukaryota</taxon>
        <taxon>Viridiplantae</taxon>
        <taxon>Streptophyta</taxon>
        <taxon>Embryophyta</taxon>
        <taxon>Tracheophyta</taxon>
        <taxon>Spermatophyta</taxon>
        <taxon>Magnoliopsida</taxon>
        <taxon>eudicotyledons</taxon>
        <taxon>Gunneridae</taxon>
        <taxon>Pentapetalae</taxon>
        <taxon>asterids</taxon>
        <taxon>lamiids</taxon>
        <taxon>Solanales</taxon>
        <taxon>Solanaceae</taxon>
        <taxon>Solanoideae</taxon>
        <taxon>Solaneae</taxon>
        <taxon>Solanum</taxon>
        <taxon>Solanum subgen. Lycopersicon</taxon>
    </lineage>
</organism>
<name>A0A3Q7EWZ6_SOLLC</name>
<keyword evidence="2" id="KW-1185">Reference proteome</keyword>
<evidence type="ECO:0000313" key="1">
    <source>
        <dbReference type="EnsemblPlants" id="Solyc02g031975.1.1"/>
    </source>
</evidence>
<evidence type="ECO:0000313" key="2">
    <source>
        <dbReference type="Proteomes" id="UP000004994"/>
    </source>
</evidence>
<dbReference type="Proteomes" id="UP000004994">
    <property type="component" value="Chromosome 2"/>
</dbReference>
<dbReference type="EnsemblPlants" id="Solyc02g031975.1.1">
    <property type="protein sequence ID" value="Solyc02g031975.1.1"/>
    <property type="gene ID" value="Solyc02g031975.1"/>
</dbReference>
<reference evidence="1" key="2">
    <citation type="submission" date="2019-01" db="UniProtKB">
        <authorList>
            <consortium name="EnsemblPlants"/>
        </authorList>
    </citation>
    <scope>IDENTIFICATION</scope>
    <source>
        <strain evidence="1">cv. Heinz 1706</strain>
    </source>
</reference>
<proteinExistence type="predicted"/>
<dbReference type="InParanoid" id="A0A3Q7EWZ6"/>
<dbReference type="Gramene" id="Solyc02g031975.1.1">
    <property type="protein sequence ID" value="Solyc02g031975.1.1"/>
    <property type="gene ID" value="Solyc02g031975.1"/>
</dbReference>
<accession>A0A3Q7EWZ6</accession>
<sequence length="72" mass="7744">MTLLPLGERAKTGFGIHPQGFFELSAIAAAIDSSTQNSKVVLESMTIKTSKVQIELAEGSVDGYFLVQFPVQ</sequence>
<protein>
    <submittedName>
        <fullName evidence="1">Uncharacterized protein</fullName>
    </submittedName>
</protein>
<dbReference type="AlphaFoldDB" id="A0A3Q7EWZ6"/>